<protein>
    <submittedName>
        <fullName evidence="2">Uncharacterized protein</fullName>
    </submittedName>
</protein>
<sequence length="88" mass="9713">MPEPLALTPQITDEQRDAMLRRLISVATEFRRIAEVVAPAVAAAAAELHRTFEALKETGLVDSQGRPVPRAARPAWQSPHGPAHRRRT</sequence>
<organism evidence="2 3">
    <name type="scientific">Streptomyces fructofermentans</name>
    <dbReference type="NCBI Taxonomy" id="152141"/>
    <lineage>
        <taxon>Bacteria</taxon>
        <taxon>Bacillati</taxon>
        <taxon>Actinomycetota</taxon>
        <taxon>Actinomycetes</taxon>
        <taxon>Kitasatosporales</taxon>
        <taxon>Streptomycetaceae</taxon>
        <taxon>Streptomyces</taxon>
    </lineage>
</organism>
<evidence type="ECO:0000313" key="2">
    <source>
        <dbReference type="EMBL" id="GGX99130.1"/>
    </source>
</evidence>
<dbReference type="Proteomes" id="UP000645555">
    <property type="component" value="Unassembled WGS sequence"/>
</dbReference>
<evidence type="ECO:0000256" key="1">
    <source>
        <dbReference type="SAM" id="MobiDB-lite"/>
    </source>
</evidence>
<comment type="caution">
    <text evidence="2">The sequence shown here is derived from an EMBL/GenBank/DDBJ whole genome shotgun (WGS) entry which is preliminary data.</text>
</comment>
<dbReference type="AlphaFoldDB" id="A0A918U6D5"/>
<reference evidence="2" key="1">
    <citation type="journal article" date="2014" name="Int. J. Syst. Evol. Microbiol.">
        <title>Complete genome sequence of Corynebacterium casei LMG S-19264T (=DSM 44701T), isolated from a smear-ripened cheese.</title>
        <authorList>
            <consortium name="US DOE Joint Genome Institute (JGI-PGF)"/>
            <person name="Walter F."/>
            <person name="Albersmeier A."/>
            <person name="Kalinowski J."/>
            <person name="Ruckert C."/>
        </authorList>
    </citation>
    <scope>NUCLEOTIDE SEQUENCE</scope>
    <source>
        <strain evidence="2">JCM 4956</strain>
    </source>
</reference>
<accession>A0A918U6D5</accession>
<feature type="region of interest" description="Disordered" evidence="1">
    <location>
        <begin position="57"/>
        <end position="88"/>
    </location>
</feature>
<dbReference type="EMBL" id="BMWD01000057">
    <property type="protein sequence ID" value="GGX99130.1"/>
    <property type="molecule type" value="Genomic_DNA"/>
</dbReference>
<reference evidence="2" key="2">
    <citation type="submission" date="2020-09" db="EMBL/GenBank/DDBJ databases">
        <authorList>
            <person name="Sun Q."/>
            <person name="Ohkuma M."/>
        </authorList>
    </citation>
    <scope>NUCLEOTIDE SEQUENCE</scope>
    <source>
        <strain evidence="2">JCM 4956</strain>
    </source>
</reference>
<gene>
    <name evidence="2" type="ORF">GCM10010515_76630</name>
</gene>
<keyword evidence="3" id="KW-1185">Reference proteome</keyword>
<proteinExistence type="predicted"/>
<name>A0A918U6D5_9ACTN</name>
<dbReference type="RefSeq" id="WP_190040274.1">
    <property type="nucleotide sequence ID" value="NZ_BMWD01000057.1"/>
</dbReference>
<evidence type="ECO:0000313" key="3">
    <source>
        <dbReference type="Proteomes" id="UP000645555"/>
    </source>
</evidence>